<evidence type="ECO:0000256" key="1">
    <source>
        <dbReference type="SAM" id="MobiDB-lite"/>
    </source>
</evidence>
<evidence type="ECO:0000256" key="2">
    <source>
        <dbReference type="SAM" id="Phobius"/>
    </source>
</evidence>
<name>G9XAF7_9FIRM</name>
<feature type="transmembrane region" description="Helical" evidence="2">
    <location>
        <begin position="6"/>
        <end position="25"/>
    </location>
</feature>
<evidence type="ECO:0000313" key="3">
    <source>
        <dbReference type="EMBL" id="EHL19977.1"/>
    </source>
</evidence>
<feature type="region of interest" description="Disordered" evidence="1">
    <location>
        <begin position="88"/>
        <end position="133"/>
    </location>
</feature>
<gene>
    <name evidence="3" type="ORF">HMPREF9628_00974</name>
</gene>
<keyword evidence="2" id="KW-1133">Transmembrane helix</keyword>
<dbReference type="EMBL" id="AFZG01000012">
    <property type="protein sequence ID" value="EHL19977.1"/>
    <property type="molecule type" value="Genomic_DNA"/>
</dbReference>
<organism evidence="3 4">
    <name type="scientific">Peptoanaerobacter stomatis</name>
    <dbReference type="NCBI Taxonomy" id="796937"/>
    <lineage>
        <taxon>Bacteria</taxon>
        <taxon>Bacillati</taxon>
        <taxon>Bacillota</taxon>
        <taxon>Clostridia</taxon>
        <taxon>Peptostreptococcales</taxon>
        <taxon>Filifactoraceae</taxon>
        <taxon>Peptoanaerobacter</taxon>
    </lineage>
</organism>
<keyword evidence="2" id="KW-0472">Membrane</keyword>
<proteinExistence type="predicted"/>
<reference evidence="3 4" key="1">
    <citation type="submission" date="2011-08" db="EMBL/GenBank/DDBJ databases">
        <title>The Genome Sequence of Eubacteriaceae bacterium CM5.</title>
        <authorList>
            <consortium name="The Broad Institute Genome Sequencing Platform"/>
            <person name="Earl A."/>
            <person name="Ward D."/>
            <person name="Feldgarden M."/>
            <person name="Gevers D."/>
            <person name="Sizova M."/>
            <person name="Hazen A."/>
            <person name="Epstein S."/>
            <person name="Young S.K."/>
            <person name="Zeng Q."/>
            <person name="Gargeya S."/>
            <person name="Fitzgerald M."/>
            <person name="Haas B."/>
            <person name="Abouelleil A."/>
            <person name="Alvarado L."/>
            <person name="Arachchi H.M."/>
            <person name="Berlin A."/>
            <person name="Brown A."/>
            <person name="Chapman S.B."/>
            <person name="Chen Z."/>
            <person name="Dunbar C."/>
            <person name="Freedman E."/>
            <person name="Gearin G."/>
            <person name="Gellesch M."/>
            <person name="Goldberg J."/>
            <person name="Griggs A."/>
            <person name="Gujja S."/>
            <person name="Heiman D."/>
            <person name="Howarth C."/>
            <person name="Larson L."/>
            <person name="Lui A."/>
            <person name="MacDonald P.J.P."/>
            <person name="Montmayeur A."/>
            <person name="Murphy C."/>
            <person name="Neiman D."/>
            <person name="Pearson M."/>
            <person name="Priest M."/>
            <person name="Roberts A."/>
            <person name="Saif S."/>
            <person name="Shea T."/>
            <person name="Shenoy N."/>
            <person name="Sisk P."/>
            <person name="Stolte C."/>
            <person name="Sykes S."/>
            <person name="Wortman J."/>
            <person name="Nusbaum C."/>
            <person name="Birren B."/>
        </authorList>
    </citation>
    <scope>NUCLEOTIDE SEQUENCE [LARGE SCALE GENOMIC DNA]</scope>
    <source>
        <strain evidence="3 4">CM5</strain>
    </source>
</reference>
<feature type="transmembrane region" description="Helical" evidence="2">
    <location>
        <begin position="37"/>
        <end position="55"/>
    </location>
</feature>
<keyword evidence="2" id="KW-0812">Transmembrane</keyword>
<accession>G9XAF7</accession>
<evidence type="ECO:0000313" key="4">
    <source>
        <dbReference type="Proteomes" id="UP000003379"/>
    </source>
</evidence>
<feature type="compositionally biased region" description="Basic and acidic residues" evidence="1">
    <location>
        <begin position="120"/>
        <end position="133"/>
    </location>
</feature>
<dbReference type="AlphaFoldDB" id="G9XAF7"/>
<dbReference type="Proteomes" id="UP000003379">
    <property type="component" value="Unassembled WGS sequence"/>
</dbReference>
<dbReference type="HOGENOM" id="CLU_1904749_0_0_9"/>
<dbReference type="RefSeq" id="WP_009529052.1">
    <property type="nucleotide sequence ID" value="NZ_JBQMYE010000085.1"/>
</dbReference>
<comment type="caution">
    <text evidence="3">The sequence shown here is derived from an EMBL/GenBank/DDBJ whole genome shotgun (WGS) entry which is preliminary data.</text>
</comment>
<protein>
    <submittedName>
        <fullName evidence="3">Uncharacterized protein</fullName>
    </submittedName>
</protein>
<feature type="compositionally biased region" description="Polar residues" evidence="1">
    <location>
        <begin position="96"/>
        <end position="112"/>
    </location>
</feature>
<sequence>MKFNPIIYIFLNYIVAMLTLIYSILNKISFIEYISDTIFILVCVNIIYTLVHFILSSLRVENDNMSGNDSTFKLDIVANEDEIKDLLKEDSKSENTENTSNYINNIDDTSSSPEKENDEFDKIDFNKSDGQDF</sequence>